<feature type="transmembrane region" description="Helical" evidence="1">
    <location>
        <begin position="45"/>
        <end position="65"/>
    </location>
</feature>
<feature type="transmembrane region" description="Helical" evidence="1">
    <location>
        <begin position="12"/>
        <end position="33"/>
    </location>
</feature>
<gene>
    <name evidence="2" type="ORF">MNBD_BACTEROID03-2111</name>
</gene>
<evidence type="ECO:0000313" key="2">
    <source>
        <dbReference type="EMBL" id="VAW11038.1"/>
    </source>
</evidence>
<protein>
    <submittedName>
        <fullName evidence="2">Uncharacterized protein</fullName>
    </submittedName>
</protein>
<evidence type="ECO:0000256" key="1">
    <source>
        <dbReference type="SAM" id="Phobius"/>
    </source>
</evidence>
<feature type="transmembrane region" description="Helical" evidence="1">
    <location>
        <begin position="77"/>
        <end position="94"/>
    </location>
</feature>
<name>A0A3B0SZJ9_9ZZZZ</name>
<keyword evidence="1" id="KW-0472">Membrane</keyword>
<proteinExistence type="predicted"/>
<keyword evidence="1" id="KW-0812">Transmembrane</keyword>
<organism evidence="2">
    <name type="scientific">hydrothermal vent metagenome</name>
    <dbReference type="NCBI Taxonomy" id="652676"/>
    <lineage>
        <taxon>unclassified sequences</taxon>
        <taxon>metagenomes</taxon>
        <taxon>ecological metagenomes</taxon>
    </lineage>
</organism>
<dbReference type="AlphaFoldDB" id="A0A3B0SZJ9"/>
<accession>A0A3B0SZJ9</accession>
<feature type="transmembrane region" description="Helical" evidence="1">
    <location>
        <begin position="114"/>
        <end position="137"/>
    </location>
</feature>
<keyword evidence="1" id="KW-1133">Transmembrane helix</keyword>
<reference evidence="2" key="1">
    <citation type="submission" date="2018-06" db="EMBL/GenBank/DDBJ databases">
        <authorList>
            <person name="Zhirakovskaya E."/>
        </authorList>
    </citation>
    <scope>NUCLEOTIDE SEQUENCE</scope>
</reference>
<sequence length="159" mass="19248">MKSIVRVLPLKRSFILSVAILVLLIIFNFYGIYTNKFYFFKPDNYIFLLLSTVHFTFLYVLWFKIKEDELTDPKMRNIEYILYGVLLIYVYKIFESIYVLTTYFDYENHVIPSTFLPIGIFILVLYLILTGLTLLTFKYRKERVGEYKFDDMNHMDSWE</sequence>
<dbReference type="EMBL" id="UOEL01000047">
    <property type="protein sequence ID" value="VAW11038.1"/>
    <property type="molecule type" value="Genomic_DNA"/>
</dbReference>